<proteinExistence type="predicted"/>
<dbReference type="Proteomes" id="UP001255416">
    <property type="component" value="Unassembled WGS sequence"/>
</dbReference>
<keyword evidence="3" id="KW-1185">Reference proteome</keyword>
<keyword evidence="1" id="KW-0472">Membrane</keyword>
<sequence length="160" mass="17544">MNGDLDGLNLVQLLDRLEPAPEPLPISLMPQTVGWVWLGIGLVVALLLLIREFLRHRRANAYRRAALDALSEAGDDPARIAQIIRRTALTAYPREEVAALTGEHWLAYLDRTLPGDGFSNGPGRVLANAPYTSVVPTPGLAELARHWISGHSTARRGQRT</sequence>
<name>A0ABU3VF32_9RHOB</name>
<feature type="transmembrane region" description="Helical" evidence="1">
    <location>
        <begin position="34"/>
        <end position="54"/>
    </location>
</feature>
<keyword evidence="1" id="KW-0812">Transmembrane</keyword>
<evidence type="ECO:0000256" key="1">
    <source>
        <dbReference type="SAM" id="Phobius"/>
    </source>
</evidence>
<reference evidence="3" key="1">
    <citation type="submission" date="2023-05" db="EMBL/GenBank/DDBJ databases">
        <title>Sedimentitalea sp. nov. JM2-8.</title>
        <authorList>
            <person name="Huang J."/>
        </authorList>
    </citation>
    <scope>NUCLEOTIDE SEQUENCE [LARGE SCALE GENOMIC DNA]</scope>
    <source>
        <strain evidence="3">KHS03</strain>
    </source>
</reference>
<accession>A0ABU3VF32</accession>
<dbReference type="RefSeq" id="WP_316777003.1">
    <property type="nucleotide sequence ID" value="NZ_JASMWN010000010.1"/>
</dbReference>
<evidence type="ECO:0000313" key="3">
    <source>
        <dbReference type="Proteomes" id="UP001255416"/>
    </source>
</evidence>
<dbReference type="EMBL" id="JASMWN010000010">
    <property type="protein sequence ID" value="MDU9004785.1"/>
    <property type="molecule type" value="Genomic_DNA"/>
</dbReference>
<organism evidence="2 3">
    <name type="scientific">Sedimentitalea todarodis</name>
    <dbReference type="NCBI Taxonomy" id="1631240"/>
    <lineage>
        <taxon>Bacteria</taxon>
        <taxon>Pseudomonadati</taxon>
        <taxon>Pseudomonadota</taxon>
        <taxon>Alphaproteobacteria</taxon>
        <taxon>Rhodobacterales</taxon>
        <taxon>Paracoccaceae</taxon>
        <taxon>Sedimentitalea</taxon>
    </lineage>
</organism>
<dbReference type="InterPro" id="IPR025489">
    <property type="entry name" value="DUF4381"/>
</dbReference>
<keyword evidence="1" id="KW-1133">Transmembrane helix</keyword>
<protein>
    <submittedName>
        <fullName evidence="2">DUF4381 domain-containing protein</fullName>
    </submittedName>
</protein>
<comment type="caution">
    <text evidence="2">The sequence shown here is derived from an EMBL/GenBank/DDBJ whole genome shotgun (WGS) entry which is preliminary data.</text>
</comment>
<gene>
    <name evidence="2" type="ORF">QO231_13100</name>
</gene>
<evidence type="ECO:0000313" key="2">
    <source>
        <dbReference type="EMBL" id="MDU9004785.1"/>
    </source>
</evidence>
<dbReference type="Pfam" id="PF14316">
    <property type="entry name" value="DUF4381"/>
    <property type="match status" value="1"/>
</dbReference>